<evidence type="ECO:0000256" key="2">
    <source>
        <dbReference type="ARBA" id="ARBA00008125"/>
    </source>
</evidence>
<feature type="region of interest" description="Disordered" evidence="6">
    <location>
        <begin position="1"/>
        <end position="34"/>
    </location>
</feature>
<comment type="similarity">
    <text evidence="2">Belongs to the CCN family.</text>
</comment>
<evidence type="ECO:0000313" key="8">
    <source>
        <dbReference type="EMBL" id="OBS80222.1"/>
    </source>
</evidence>
<gene>
    <name evidence="8" type="ORF">A6R68_21576</name>
</gene>
<evidence type="ECO:0000256" key="1">
    <source>
        <dbReference type="ARBA" id="ARBA00004613"/>
    </source>
</evidence>
<dbReference type="InterPro" id="IPR050941">
    <property type="entry name" value="CCN"/>
</dbReference>
<dbReference type="GO" id="GO:0007155">
    <property type="term" value="P:cell adhesion"/>
    <property type="evidence" value="ECO:0007669"/>
    <property type="project" value="TreeGrafter"/>
</dbReference>
<dbReference type="SUPFAM" id="SSF82895">
    <property type="entry name" value="TSP-1 type 1 repeat"/>
    <property type="match status" value="1"/>
</dbReference>
<dbReference type="AlphaFoldDB" id="A0A1A6HR70"/>
<dbReference type="SUPFAM" id="SSF57184">
    <property type="entry name" value="Growth factor receptor domain"/>
    <property type="match status" value="1"/>
</dbReference>
<dbReference type="PROSITE" id="PS50092">
    <property type="entry name" value="TSP1"/>
    <property type="match status" value="1"/>
</dbReference>
<dbReference type="GO" id="GO:0008201">
    <property type="term" value="F:heparin binding"/>
    <property type="evidence" value="ECO:0007669"/>
    <property type="project" value="TreeGrafter"/>
</dbReference>
<evidence type="ECO:0000256" key="3">
    <source>
        <dbReference type="ARBA" id="ARBA00022525"/>
    </source>
</evidence>
<dbReference type="Pfam" id="PF19035">
    <property type="entry name" value="TSP1_CCN"/>
    <property type="match status" value="1"/>
</dbReference>
<evidence type="ECO:0000259" key="7">
    <source>
        <dbReference type="PROSITE" id="PS51323"/>
    </source>
</evidence>
<keyword evidence="3" id="KW-0964">Secreted</keyword>
<feature type="non-terminal residue" evidence="8">
    <location>
        <position position="203"/>
    </location>
</feature>
<keyword evidence="4" id="KW-0732">Signal</keyword>
<dbReference type="PANTHER" id="PTHR11348:SF3">
    <property type="entry name" value="CELLULAR COMMUNICATION NETWORK FACTOR 6"/>
    <property type="match status" value="1"/>
</dbReference>
<evidence type="ECO:0000256" key="4">
    <source>
        <dbReference type="ARBA" id="ARBA00022729"/>
    </source>
</evidence>
<dbReference type="EMBL" id="LZPO01017425">
    <property type="protein sequence ID" value="OBS80222.1"/>
    <property type="molecule type" value="Genomic_DNA"/>
</dbReference>
<dbReference type="Gene3D" id="4.10.40.20">
    <property type="match status" value="1"/>
</dbReference>
<name>A0A1A6HR70_NEOLE</name>
<keyword evidence="5" id="KW-1015">Disulfide bond</keyword>
<dbReference type="InterPro" id="IPR017891">
    <property type="entry name" value="Insulin_GF-bd_Cys-rich_CS"/>
</dbReference>
<evidence type="ECO:0000256" key="5">
    <source>
        <dbReference type="ARBA" id="ARBA00023157"/>
    </source>
</evidence>
<sequence length="203" mass="22467">MKLCGRTQGTVPSDTTPEGGAGEASQVRHRKQPSCPPGVSLVRDGCGCCKICAKQRGDMCNEADLCDPHKGLYCDYSADTPRYETGILWLLDVSSTGSIIRMAKYFSHTHCSVASVWVVRLDVHPSSYPGWLAVTVLQLKMNLPLTWKKKCLVQATKWTPCSRTCGMGISNRVTNENSNCEMRREKRLCYIQPCNSNLSMAVK</sequence>
<dbReference type="InterPro" id="IPR043973">
    <property type="entry name" value="TSP1_CCN"/>
</dbReference>
<dbReference type="SMART" id="SM00121">
    <property type="entry name" value="IB"/>
    <property type="match status" value="1"/>
</dbReference>
<dbReference type="GO" id="GO:0031012">
    <property type="term" value="C:extracellular matrix"/>
    <property type="evidence" value="ECO:0007669"/>
    <property type="project" value="TreeGrafter"/>
</dbReference>
<dbReference type="InterPro" id="IPR000867">
    <property type="entry name" value="IGFBP-like"/>
</dbReference>
<comment type="caution">
    <text evidence="8">The sequence shown here is derived from an EMBL/GenBank/DDBJ whole genome shotgun (WGS) entry which is preliminary data.</text>
</comment>
<dbReference type="STRING" id="56216.A0A1A6HR70"/>
<dbReference type="InterPro" id="IPR009030">
    <property type="entry name" value="Growth_fac_rcpt_cys_sf"/>
</dbReference>
<dbReference type="InterPro" id="IPR036383">
    <property type="entry name" value="TSP1_rpt_sf"/>
</dbReference>
<keyword evidence="9" id="KW-1185">Reference proteome</keyword>
<dbReference type="Proteomes" id="UP000092124">
    <property type="component" value="Unassembled WGS sequence"/>
</dbReference>
<evidence type="ECO:0000313" key="9">
    <source>
        <dbReference type="Proteomes" id="UP000092124"/>
    </source>
</evidence>
<dbReference type="FunFam" id="2.20.100.10:FF:000065">
    <property type="entry name" value="Cellular communication network factor 6"/>
    <property type="match status" value="1"/>
</dbReference>
<dbReference type="OrthoDB" id="365605at2759"/>
<evidence type="ECO:0000256" key="6">
    <source>
        <dbReference type="SAM" id="MobiDB-lite"/>
    </source>
</evidence>
<accession>A0A1A6HR70</accession>
<feature type="compositionally biased region" description="Polar residues" evidence="6">
    <location>
        <begin position="7"/>
        <end position="16"/>
    </location>
</feature>
<organism evidence="8 9">
    <name type="scientific">Neotoma lepida</name>
    <name type="common">Desert woodrat</name>
    <dbReference type="NCBI Taxonomy" id="56216"/>
    <lineage>
        <taxon>Eukaryota</taxon>
        <taxon>Metazoa</taxon>
        <taxon>Chordata</taxon>
        <taxon>Craniata</taxon>
        <taxon>Vertebrata</taxon>
        <taxon>Euteleostomi</taxon>
        <taxon>Mammalia</taxon>
        <taxon>Eutheria</taxon>
        <taxon>Euarchontoglires</taxon>
        <taxon>Glires</taxon>
        <taxon>Rodentia</taxon>
        <taxon>Myomorpha</taxon>
        <taxon>Muroidea</taxon>
        <taxon>Cricetidae</taxon>
        <taxon>Neotominae</taxon>
        <taxon>Neotoma</taxon>
    </lineage>
</organism>
<dbReference type="PANTHER" id="PTHR11348">
    <property type="entry name" value="CONNECTIVE TISSUE GROWTH FACTOR-RELATED"/>
    <property type="match status" value="1"/>
</dbReference>
<dbReference type="PROSITE" id="PS51323">
    <property type="entry name" value="IGFBP_N_2"/>
    <property type="match status" value="1"/>
</dbReference>
<dbReference type="GO" id="GO:0007165">
    <property type="term" value="P:signal transduction"/>
    <property type="evidence" value="ECO:0007669"/>
    <property type="project" value="InterPro"/>
</dbReference>
<dbReference type="GO" id="GO:0005615">
    <property type="term" value="C:extracellular space"/>
    <property type="evidence" value="ECO:0007669"/>
    <property type="project" value="TreeGrafter"/>
</dbReference>
<dbReference type="Pfam" id="PF00219">
    <property type="entry name" value="IGFBP"/>
    <property type="match status" value="1"/>
</dbReference>
<comment type="subcellular location">
    <subcellularLocation>
        <location evidence="1">Secreted</location>
    </subcellularLocation>
</comment>
<protein>
    <recommendedName>
        <fullName evidence="7">IGFBP N-terminal domain-containing protein</fullName>
    </recommendedName>
</protein>
<dbReference type="InterPro" id="IPR000884">
    <property type="entry name" value="TSP1_rpt"/>
</dbReference>
<dbReference type="GO" id="GO:0005178">
    <property type="term" value="F:integrin binding"/>
    <property type="evidence" value="ECO:0007669"/>
    <property type="project" value="TreeGrafter"/>
</dbReference>
<dbReference type="Gene3D" id="2.20.100.10">
    <property type="entry name" value="Thrombospondin type-1 (TSP1) repeat"/>
    <property type="match status" value="1"/>
</dbReference>
<feature type="domain" description="IGFBP N-terminal" evidence="7">
    <location>
        <begin position="12"/>
        <end position="91"/>
    </location>
</feature>
<dbReference type="GO" id="GO:0045597">
    <property type="term" value="P:positive regulation of cell differentiation"/>
    <property type="evidence" value="ECO:0007669"/>
    <property type="project" value="TreeGrafter"/>
</dbReference>
<dbReference type="SMART" id="SM00209">
    <property type="entry name" value="TSP1"/>
    <property type="match status" value="1"/>
</dbReference>
<dbReference type="PROSITE" id="PS00222">
    <property type="entry name" value="IGFBP_N_1"/>
    <property type="match status" value="1"/>
</dbReference>
<reference evidence="8 9" key="1">
    <citation type="submission" date="2016-06" db="EMBL/GenBank/DDBJ databases">
        <title>The Draft Genome Sequence and Annotation of the Desert Woodrat Neotoma lepida.</title>
        <authorList>
            <person name="Campbell M."/>
            <person name="Oakeson K.F."/>
            <person name="Yandell M."/>
            <person name="Halpert J.R."/>
            <person name="Dearing D."/>
        </authorList>
    </citation>
    <scope>NUCLEOTIDE SEQUENCE [LARGE SCALE GENOMIC DNA]</scope>
    <source>
        <strain evidence="8">417</strain>
        <tissue evidence="8">Liver</tissue>
    </source>
</reference>
<proteinExistence type="inferred from homology"/>